<evidence type="ECO:0000256" key="9">
    <source>
        <dbReference type="SAM" id="MobiDB-lite"/>
    </source>
</evidence>
<dbReference type="FunFam" id="3.30.160.60:FF:001498">
    <property type="entry name" value="Zinc finger protein 404"/>
    <property type="match status" value="1"/>
</dbReference>
<dbReference type="InterPro" id="IPR036236">
    <property type="entry name" value="Znf_C2H2_sf"/>
</dbReference>
<feature type="domain" description="C2H2-type" evidence="10">
    <location>
        <begin position="409"/>
        <end position="436"/>
    </location>
</feature>
<evidence type="ECO:0000259" key="10">
    <source>
        <dbReference type="PROSITE" id="PS50157"/>
    </source>
</evidence>
<sequence>MTNMQLLRVFITEKLTAAAEEIFCVVEKTIAENQEQVFRLQRLMEVVLQPHITLHRADLQQLTLSETEVPPEQRPFEPVWIPGLGQEDPESTQIKEEELKTSLEDEQLQGPEIDSIYTPTCVRSVYEDDSTEVPMDGSGVSETLSGTTTEQIKTEPDGEDYRPSEPTSVSQLLSVLNPDCSAAHSGRVGGMEVRGPPSVFKPVNSKTSVMVEGQISHINKNHRKSTGFPPEQSPIESHATPSYCKVCGMAFYYMGSLIKHVKTHTKEKKLLCGVCGIFFQSTESMKDHLQTHIVDRFTCPLCSKRFACNSRLMEHMTIHTEEKLYHCPDCDKGFNKISYLKKHTRIHTGEKRYHCPDCDKGFNNSSYLKKHIRIHTGEKPYCCNNCGKTFSRSEPLKVHMRTHTGEKPYQCGDCDKGFCSSGDLRKHIRSHTGEKPYRCGDCGKGFSLNQNLKVHQRTHTGERPYRCGDCGKEYITCRQLKTHVLAHRRDTKLEDRNGVIHLDHLLTEPPMVTGGL</sequence>
<keyword evidence="12" id="KW-1185">Reference proteome</keyword>
<comment type="similarity">
    <text evidence="2">Belongs to the krueppel C2H2-type zinc-finger protein family.</text>
</comment>
<feature type="region of interest" description="Disordered" evidence="9">
    <location>
        <begin position="129"/>
        <end position="166"/>
    </location>
</feature>
<feature type="compositionally biased region" description="Polar residues" evidence="9">
    <location>
        <begin position="140"/>
        <end position="151"/>
    </location>
</feature>
<feature type="domain" description="C2H2-type" evidence="10">
    <location>
        <begin position="381"/>
        <end position="408"/>
    </location>
</feature>
<dbReference type="SUPFAM" id="SSF57667">
    <property type="entry name" value="beta-beta-alpha zinc fingers"/>
    <property type="match status" value="5"/>
</dbReference>
<dbReference type="PANTHER" id="PTHR24388:SF54">
    <property type="entry name" value="PROTEIN ESCARGOT"/>
    <property type="match status" value="1"/>
</dbReference>
<feature type="domain" description="C2H2-type" evidence="10">
    <location>
        <begin position="437"/>
        <end position="464"/>
    </location>
</feature>
<feature type="domain" description="C2H2-type" evidence="10">
    <location>
        <begin position="353"/>
        <end position="380"/>
    </location>
</feature>
<keyword evidence="3" id="KW-0479">Metal-binding</keyword>
<dbReference type="GO" id="GO:0008270">
    <property type="term" value="F:zinc ion binding"/>
    <property type="evidence" value="ECO:0007669"/>
    <property type="project" value="UniProtKB-KW"/>
</dbReference>
<dbReference type="InterPro" id="IPR013087">
    <property type="entry name" value="Znf_C2H2_type"/>
</dbReference>
<dbReference type="GeneTree" id="ENSGT01150000286953"/>
<evidence type="ECO:0000256" key="5">
    <source>
        <dbReference type="ARBA" id="ARBA00022771"/>
    </source>
</evidence>
<feature type="domain" description="C2H2-type" evidence="10">
    <location>
        <begin position="325"/>
        <end position="352"/>
    </location>
</feature>
<comment type="subcellular location">
    <subcellularLocation>
        <location evidence="1">Nucleus</location>
    </subcellularLocation>
</comment>
<dbReference type="PROSITE" id="PS50157">
    <property type="entry name" value="ZINC_FINGER_C2H2_2"/>
    <property type="match status" value="9"/>
</dbReference>
<proteinExistence type="inferred from homology"/>
<dbReference type="PROSITE" id="PS00028">
    <property type="entry name" value="ZINC_FINGER_C2H2_1"/>
    <property type="match status" value="9"/>
</dbReference>
<dbReference type="GO" id="GO:0005634">
    <property type="term" value="C:nucleus"/>
    <property type="evidence" value="ECO:0007669"/>
    <property type="project" value="UniProtKB-SubCell"/>
</dbReference>
<dbReference type="Ensembl" id="ENSELUT00000111153.1">
    <property type="protein sequence ID" value="ENSELUP00000084818.1"/>
    <property type="gene ID" value="ENSELUG00000022942.3"/>
</dbReference>
<feature type="compositionally biased region" description="Basic and acidic residues" evidence="9">
    <location>
        <begin position="152"/>
        <end position="163"/>
    </location>
</feature>
<dbReference type="Proteomes" id="UP000265140">
    <property type="component" value="Chromosome 19"/>
</dbReference>
<dbReference type="Pfam" id="PF00096">
    <property type="entry name" value="zf-C2H2"/>
    <property type="match status" value="7"/>
</dbReference>
<organism evidence="11 12">
    <name type="scientific">Esox lucius</name>
    <name type="common">Northern pike</name>
    <dbReference type="NCBI Taxonomy" id="8010"/>
    <lineage>
        <taxon>Eukaryota</taxon>
        <taxon>Metazoa</taxon>
        <taxon>Chordata</taxon>
        <taxon>Craniata</taxon>
        <taxon>Vertebrata</taxon>
        <taxon>Euteleostomi</taxon>
        <taxon>Actinopterygii</taxon>
        <taxon>Neopterygii</taxon>
        <taxon>Teleostei</taxon>
        <taxon>Protacanthopterygii</taxon>
        <taxon>Esociformes</taxon>
        <taxon>Esocidae</taxon>
        <taxon>Esox</taxon>
    </lineage>
</organism>
<evidence type="ECO:0000313" key="12">
    <source>
        <dbReference type="Proteomes" id="UP000265140"/>
    </source>
</evidence>
<dbReference type="SMART" id="SM00355">
    <property type="entry name" value="ZnF_C2H2"/>
    <property type="match status" value="9"/>
</dbReference>
<evidence type="ECO:0000256" key="4">
    <source>
        <dbReference type="ARBA" id="ARBA00022737"/>
    </source>
</evidence>
<feature type="domain" description="C2H2-type" evidence="10">
    <location>
        <begin position="297"/>
        <end position="324"/>
    </location>
</feature>
<keyword evidence="7" id="KW-0539">Nucleus</keyword>
<accession>A0AAY5K727</accession>
<dbReference type="FunFam" id="3.30.160.60:FF:000151">
    <property type="entry name" value="Zinc finger and SCAN domain-containing 21"/>
    <property type="match status" value="1"/>
</dbReference>
<feature type="domain" description="C2H2-type" evidence="10">
    <location>
        <begin position="465"/>
        <end position="492"/>
    </location>
</feature>
<feature type="domain" description="C2H2-type" evidence="10">
    <location>
        <begin position="270"/>
        <end position="297"/>
    </location>
</feature>
<evidence type="ECO:0000256" key="7">
    <source>
        <dbReference type="ARBA" id="ARBA00023242"/>
    </source>
</evidence>
<feature type="region of interest" description="Disordered" evidence="9">
    <location>
        <begin position="68"/>
        <end position="93"/>
    </location>
</feature>
<evidence type="ECO:0000256" key="6">
    <source>
        <dbReference type="ARBA" id="ARBA00022833"/>
    </source>
</evidence>
<name>A0AAY5K727_ESOLU</name>
<dbReference type="GO" id="GO:0000978">
    <property type="term" value="F:RNA polymerase II cis-regulatory region sequence-specific DNA binding"/>
    <property type="evidence" value="ECO:0007669"/>
    <property type="project" value="TreeGrafter"/>
</dbReference>
<evidence type="ECO:0000313" key="11">
    <source>
        <dbReference type="Ensembl" id="ENSELUP00000084818.1"/>
    </source>
</evidence>
<keyword evidence="5 8" id="KW-0863">Zinc-finger</keyword>
<feature type="domain" description="C2H2-type" evidence="10">
    <location>
        <begin position="242"/>
        <end position="269"/>
    </location>
</feature>
<reference evidence="11 12" key="1">
    <citation type="submission" date="2020-02" db="EMBL/GenBank/DDBJ databases">
        <title>Esox lucius (northern pike) genome, fEsoLuc1, primary haplotype.</title>
        <authorList>
            <person name="Myers G."/>
            <person name="Karagic N."/>
            <person name="Meyer A."/>
            <person name="Pippel M."/>
            <person name="Reichard M."/>
            <person name="Winkler S."/>
            <person name="Tracey A."/>
            <person name="Sims Y."/>
            <person name="Howe K."/>
            <person name="Rhie A."/>
            <person name="Formenti G."/>
            <person name="Durbin R."/>
            <person name="Fedrigo O."/>
            <person name="Jarvis E.D."/>
        </authorList>
    </citation>
    <scope>NUCLEOTIDE SEQUENCE [LARGE SCALE GENOMIC DNA]</scope>
</reference>
<dbReference type="GO" id="GO:0000981">
    <property type="term" value="F:DNA-binding transcription factor activity, RNA polymerase II-specific"/>
    <property type="evidence" value="ECO:0007669"/>
    <property type="project" value="TreeGrafter"/>
</dbReference>
<keyword evidence="4" id="KW-0677">Repeat</keyword>
<dbReference type="FunFam" id="3.30.160.60:FF:002343">
    <property type="entry name" value="Zinc finger protein 33A"/>
    <property type="match status" value="2"/>
</dbReference>
<dbReference type="FunFam" id="3.30.160.60:FF:000100">
    <property type="entry name" value="Zinc finger 45-like"/>
    <property type="match status" value="1"/>
</dbReference>
<gene>
    <name evidence="11" type="primary">ZFP69B</name>
</gene>
<keyword evidence="6" id="KW-0862">Zinc</keyword>
<dbReference type="FunFam" id="3.30.160.60:FF:000690">
    <property type="entry name" value="Zinc finger protein 354C"/>
    <property type="match status" value="1"/>
</dbReference>
<reference evidence="11" key="3">
    <citation type="submission" date="2025-09" db="UniProtKB">
        <authorList>
            <consortium name="Ensembl"/>
        </authorList>
    </citation>
    <scope>IDENTIFICATION</scope>
</reference>
<dbReference type="PANTHER" id="PTHR24388">
    <property type="entry name" value="ZINC FINGER PROTEIN"/>
    <property type="match status" value="1"/>
</dbReference>
<dbReference type="Gene3D" id="3.30.160.60">
    <property type="entry name" value="Classic Zinc Finger"/>
    <property type="match status" value="8"/>
</dbReference>
<evidence type="ECO:0000256" key="1">
    <source>
        <dbReference type="ARBA" id="ARBA00004123"/>
    </source>
</evidence>
<reference evidence="11" key="2">
    <citation type="submission" date="2025-08" db="UniProtKB">
        <authorList>
            <consortium name="Ensembl"/>
        </authorList>
    </citation>
    <scope>IDENTIFICATION</scope>
</reference>
<protein>
    <recommendedName>
        <fullName evidence="10">C2H2-type domain-containing protein</fullName>
    </recommendedName>
</protein>
<dbReference type="AlphaFoldDB" id="A0AAY5K727"/>
<dbReference type="FunFam" id="3.30.160.60:FF:000512">
    <property type="entry name" value="zinc finger protein 197 isoform X1"/>
    <property type="match status" value="1"/>
</dbReference>
<evidence type="ECO:0000256" key="2">
    <source>
        <dbReference type="ARBA" id="ARBA00006991"/>
    </source>
</evidence>
<evidence type="ECO:0000256" key="8">
    <source>
        <dbReference type="PROSITE-ProRule" id="PRU00042"/>
    </source>
</evidence>
<evidence type="ECO:0000256" key="3">
    <source>
        <dbReference type="ARBA" id="ARBA00022723"/>
    </source>
</evidence>
<dbReference type="InterPro" id="IPR050527">
    <property type="entry name" value="Snail/Krueppel_Znf"/>
</dbReference>